<dbReference type="Gramene" id="TVU04833">
    <property type="protein sequence ID" value="TVU04833"/>
    <property type="gene ID" value="EJB05_47969"/>
</dbReference>
<dbReference type="AlphaFoldDB" id="A0A5J9T0M7"/>
<dbReference type="EMBL" id="RWGY01000051">
    <property type="protein sequence ID" value="TVU04833.1"/>
    <property type="molecule type" value="Genomic_DNA"/>
</dbReference>
<evidence type="ECO:0000256" key="1">
    <source>
        <dbReference type="SAM" id="MobiDB-lite"/>
    </source>
</evidence>
<evidence type="ECO:0000313" key="2">
    <source>
        <dbReference type="EMBL" id="TVU04833.1"/>
    </source>
</evidence>
<proteinExistence type="predicted"/>
<comment type="caution">
    <text evidence="2">The sequence shown here is derived from an EMBL/GenBank/DDBJ whole genome shotgun (WGS) entry which is preliminary data.</text>
</comment>
<reference evidence="2 3" key="1">
    <citation type="journal article" date="2019" name="Sci. Rep.">
        <title>A high-quality genome of Eragrostis curvula grass provides insights into Poaceae evolution and supports new strategies to enhance forage quality.</title>
        <authorList>
            <person name="Carballo J."/>
            <person name="Santos B.A.C.M."/>
            <person name="Zappacosta D."/>
            <person name="Garbus I."/>
            <person name="Selva J.P."/>
            <person name="Gallo C.A."/>
            <person name="Diaz A."/>
            <person name="Albertini E."/>
            <person name="Caccamo M."/>
            <person name="Echenique V."/>
        </authorList>
    </citation>
    <scope>NUCLEOTIDE SEQUENCE [LARGE SCALE GENOMIC DNA]</scope>
    <source>
        <strain evidence="3">cv. Victoria</strain>
        <tissue evidence="2">Leaf</tissue>
    </source>
</reference>
<feature type="non-terminal residue" evidence="2">
    <location>
        <position position="1"/>
    </location>
</feature>
<sequence>MGAAWPSPPTPGNRTTAVMQPDIFASRMGGASEGEPATGRVRTAEQPNSRFNQSMTPCAPRSSGQNFHKFAAELVE</sequence>
<protein>
    <submittedName>
        <fullName evidence="2">Uncharacterized protein</fullName>
    </submittedName>
</protein>
<feature type="region of interest" description="Disordered" evidence="1">
    <location>
        <begin position="27"/>
        <end position="64"/>
    </location>
</feature>
<gene>
    <name evidence="2" type="ORF">EJB05_47969</name>
</gene>
<evidence type="ECO:0000313" key="3">
    <source>
        <dbReference type="Proteomes" id="UP000324897"/>
    </source>
</evidence>
<accession>A0A5J9T0M7</accession>
<feature type="compositionally biased region" description="Polar residues" evidence="1">
    <location>
        <begin position="45"/>
        <end position="64"/>
    </location>
</feature>
<organism evidence="2 3">
    <name type="scientific">Eragrostis curvula</name>
    <name type="common">weeping love grass</name>
    <dbReference type="NCBI Taxonomy" id="38414"/>
    <lineage>
        <taxon>Eukaryota</taxon>
        <taxon>Viridiplantae</taxon>
        <taxon>Streptophyta</taxon>
        <taxon>Embryophyta</taxon>
        <taxon>Tracheophyta</taxon>
        <taxon>Spermatophyta</taxon>
        <taxon>Magnoliopsida</taxon>
        <taxon>Liliopsida</taxon>
        <taxon>Poales</taxon>
        <taxon>Poaceae</taxon>
        <taxon>PACMAD clade</taxon>
        <taxon>Chloridoideae</taxon>
        <taxon>Eragrostideae</taxon>
        <taxon>Eragrostidinae</taxon>
        <taxon>Eragrostis</taxon>
    </lineage>
</organism>
<dbReference type="Proteomes" id="UP000324897">
    <property type="component" value="Unassembled WGS sequence"/>
</dbReference>
<name>A0A5J9T0M7_9POAL</name>
<keyword evidence="3" id="KW-1185">Reference proteome</keyword>